<dbReference type="InterPro" id="IPR029063">
    <property type="entry name" value="SAM-dependent_MTases_sf"/>
</dbReference>
<dbReference type="PANTHER" id="PTHR43317:SF3">
    <property type="entry name" value="BLR2883 PROTEIN"/>
    <property type="match status" value="1"/>
</dbReference>
<organism evidence="2 3">
    <name type="scientific">Sphingomonas morindae</name>
    <dbReference type="NCBI Taxonomy" id="1541170"/>
    <lineage>
        <taxon>Bacteria</taxon>
        <taxon>Pseudomonadati</taxon>
        <taxon>Pseudomonadota</taxon>
        <taxon>Alphaproteobacteria</taxon>
        <taxon>Sphingomonadales</taxon>
        <taxon>Sphingomonadaceae</taxon>
        <taxon>Sphingomonas</taxon>
    </lineage>
</organism>
<dbReference type="CDD" id="cd02440">
    <property type="entry name" value="AdoMet_MTases"/>
    <property type="match status" value="1"/>
</dbReference>
<dbReference type="PANTHER" id="PTHR43317">
    <property type="entry name" value="THERMOSPERMINE SYNTHASE ACAULIS5"/>
    <property type="match status" value="1"/>
</dbReference>
<keyword evidence="1" id="KW-0620">Polyamine biosynthesis</keyword>
<protein>
    <submittedName>
        <fullName evidence="2">Spermidine synthase</fullName>
    </submittedName>
</protein>
<dbReference type="EMBL" id="CP084931">
    <property type="protein sequence ID" value="USI74932.1"/>
    <property type="molecule type" value="Genomic_DNA"/>
</dbReference>
<keyword evidence="3" id="KW-1185">Reference proteome</keyword>
<dbReference type="SUPFAM" id="SSF53335">
    <property type="entry name" value="S-adenosyl-L-methionine-dependent methyltransferases"/>
    <property type="match status" value="1"/>
</dbReference>
<name>A0ABY4XDD2_9SPHN</name>
<dbReference type="Gene3D" id="3.40.50.150">
    <property type="entry name" value="Vaccinia Virus protein VP39"/>
    <property type="match status" value="1"/>
</dbReference>
<reference evidence="2" key="1">
    <citation type="journal article" date="2022" name="Toxins">
        <title>Genomic Analysis of Sphingopyxis sp. USTB-05 for Biodegrading Cyanobacterial Hepatotoxins.</title>
        <authorList>
            <person name="Liu C."/>
            <person name="Xu Q."/>
            <person name="Zhao Z."/>
            <person name="Zhang H."/>
            <person name="Liu X."/>
            <person name="Yin C."/>
            <person name="Liu Y."/>
            <person name="Yan H."/>
        </authorList>
    </citation>
    <scope>NUCLEOTIDE SEQUENCE</scope>
    <source>
        <strain evidence="2">NBD5</strain>
    </source>
</reference>
<proteinExistence type="predicted"/>
<accession>A0ABY4XDD2</accession>
<dbReference type="RefSeq" id="WP_252168746.1">
    <property type="nucleotide sequence ID" value="NZ_CP084931.1"/>
</dbReference>
<evidence type="ECO:0000313" key="2">
    <source>
        <dbReference type="EMBL" id="USI74932.1"/>
    </source>
</evidence>
<sequence>MMRRLRTANRRHRRAVRFNAGMVAANDGLAWLRAAPDLAAVPPPAAPSPRPPVRIVGTAEIPGGGVLHLAECGGDFSIQFDADELMGSHDHVSEEAFATLARAALPDGAGPVLIGGLGMGFTLRAARGAWPAPAEIIVAELVPGVVEWARGPLAHLFGDSLDDPRVRIAMGDVHALLDASEGAYQAILLDVDNGPDGFMRPENDRIYCDWGLRSAHRALRPGGVLGIWSAYPDPDFRARFGACGFAVEEHVVPAFAGSTEDHHLLWFGRRD</sequence>
<evidence type="ECO:0000313" key="3">
    <source>
        <dbReference type="Proteomes" id="UP001056937"/>
    </source>
</evidence>
<evidence type="ECO:0000256" key="1">
    <source>
        <dbReference type="ARBA" id="ARBA00023115"/>
    </source>
</evidence>
<dbReference type="Proteomes" id="UP001056937">
    <property type="component" value="Chromosome 2"/>
</dbReference>
<gene>
    <name evidence="2" type="ORF">LHA26_17320</name>
</gene>